<dbReference type="Proteomes" id="UP000054279">
    <property type="component" value="Unassembled WGS sequence"/>
</dbReference>
<evidence type="ECO:0000259" key="4">
    <source>
        <dbReference type="Pfam" id="PF13302"/>
    </source>
</evidence>
<dbReference type="InterPro" id="IPR039135">
    <property type="entry name" value="NAT9-like"/>
</dbReference>
<dbReference type="PANTHER" id="PTHR13256:SF16">
    <property type="entry name" value="ALPHA_BETA-TUBULIN-N-ACETYLTRANSFERASE 9"/>
    <property type="match status" value="1"/>
</dbReference>
<dbReference type="SUPFAM" id="SSF55729">
    <property type="entry name" value="Acyl-CoA N-acyltransferases (Nat)"/>
    <property type="match status" value="1"/>
</dbReference>
<accession>A0A0C9V6Q7</accession>
<dbReference type="HOGENOM" id="CLU_073102_0_0_1"/>
<keyword evidence="3" id="KW-0012">Acyltransferase</keyword>
<evidence type="ECO:0000256" key="1">
    <source>
        <dbReference type="ARBA" id="ARBA00009342"/>
    </source>
</evidence>
<dbReference type="Gene3D" id="3.40.630.30">
    <property type="match status" value="1"/>
</dbReference>
<proteinExistence type="inferred from homology"/>
<protein>
    <recommendedName>
        <fullName evidence="4">N-acetyltransferase domain-containing protein</fullName>
    </recommendedName>
</protein>
<comment type="similarity">
    <text evidence="1">Belongs to the acetyltransferase family. GNAT subfamily.</text>
</comment>
<dbReference type="InterPro" id="IPR016181">
    <property type="entry name" value="Acyl_CoA_acyltransferase"/>
</dbReference>
<dbReference type="EMBL" id="KN837218">
    <property type="protein sequence ID" value="KIJ33016.1"/>
    <property type="molecule type" value="Genomic_DNA"/>
</dbReference>
<dbReference type="Pfam" id="PF13302">
    <property type="entry name" value="Acetyltransf_3"/>
    <property type="match status" value="1"/>
</dbReference>
<sequence length="159" mass="17672">MLSPELLESTASEPLTLEEEYQMQQNWQLDSDKLTFIIVARPHLLVDGSSTISGEVPSPEQIATFQMVGDVNLFFKGSAEEGDEEVEAEVMIAEPAYRRKGVAHQALNLIFGYVTSPDGPESLRIPSERLVVRIGESNSASIRLFEKLGFKITKIVEVF</sequence>
<evidence type="ECO:0000313" key="6">
    <source>
        <dbReference type="Proteomes" id="UP000054279"/>
    </source>
</evidence>
<name>A0A0C9V6Q7_SPHS4</name>
<evidence type="ECO:0000256" key="2">
    <source>
        <dbReference type="ARBA" id="ARBA00022679"/>
    </source>
</evidence>
<feature type="domain" description="N-acetyltransferase" evidence="4">
    <location>
        <begin position="13"/>
        <end position="151"/>
    </location>
</feature>
<evidence type="ECO:0000256" key="3">
    <source>
        <dbReference type="ARBA" id="ARBA00023315"/>
    </source>
</evidence>
<dbReference type="InterPro" id="IPR000182">
    <property type="entry name" value="GNAT_dom"/>
</dbReference>
<gene>
    <name evidence="5" type="ORF">M422DRAFT_95589</name>
</gene>
<reference evidence="5 6" key="1">
    <citation type="submission" date="2014-06" db="EMBL/GenBank/DDBJ databases">
        <title>Evolutionary Origins and Diversification of the Mycorrhizal Mutualists.</title>
        <authorList>
            <consortium name="DOE Joint Genome Institute"/>
            <consortium name="Mycorrhizal Genomics Consortium"/>
            <person name="Kohler A."/>
            <person name="Kuo A."/>
            <person name="Nagy L.G."/>
            <person name="Floudas D."/>
            <person name="Copeland A."/>
            <person name="Barry K.W."/>
            <person name="Cichocki N."/>
            <person name="Veneault-Fourrey C."/>
            <person name="LaButti K."/>
            <person name="Lindquist E.A."/>
            <person name="Lipzen A."/>
            <person name="Lundell T."/>
            <person name="Morin E."/>
            <person name="Murat C."/>
            <person name="Riley R."/>
            <person name="Ohm R."/>
            <person name="Sun H."/>
            <person name="Tunlid A."/>
            <person name="Henrissat B."/>
            <person name="Grigoriev I.V."/>
            <person name="Hibbett D.S."/>
            <person name="Martin F."/>
        </authorList>
    </citation>
    <scope>NUCLEOTIDE SEQUENCE [LARGE SCALE GENOMIC DNA]</scope>
    <source>
        <strain evidence="5 6">SS14</strain>
    </source>
</reference>
<feature type="non-terminal residue" evidence="5">
    <location>
        <position position="159"/>
    </location>
</feature>
<dbReference type="PANTHER" id="PTHR13256">
    <property type="entry name" value="N-ACETYLTRANSFERASE 9"/>
    <property type="match status" value="1"/>
</dbReference>
<dbReference type="AlphaFoldDB" id="A0A0C9V6Q7"/>
<feature type="non-terminal residue" evidence="5">
    <location>
        <position position="1"/>
    </location>
</feature>
<keyword evidence="2" id="KW-0808">Transferase</keyword>
<dbReference type="OrthoDB" id="5043642at2759"/>
<dbReference type="GO" id="GO:0008080">
    <property type="term" value="F:N-acetyltransferase activity"/>
    <property type="evidence" value="ECO:0007669"/>
    <property type="project" value="InterPro"/>
</dbReference>
<organism evidence="5 6">
    <name type="scientific">Sphaerobolus stellatus (strain SS14)</name>
    <dbReference type="NCBI Taxonomy" id="990650"/>
    <lineage>
        <taxon>Eukaryota</taxon>
        <taxon>Fungi</taxon>
        <taxon>Dikarya</taxon>
        <taxon>Basidiomycota</taxon>
        <taxon>Agaricomycotina</taxon>
        <taxon>Agaricomycetes</taxon>
        <taxon>Phallomycetidae</taxon>
        <taxon>Geastrales</taxon>
        <taxon>Sphaerobolaceae</taxon>
        <taxon>Sphaerobolus</taxon>
    </lineage>
</organism>
<keyword evidence="6" id="KW-1185">Reference proteome</keyword>
<evidence type="ECO:0000313" key="5">
    <source>
        <dbReference type="EMBL" id="KIJ33016.1"/>
    </source>
</evidence>